<feature type="compositionally biased region" description="Low complexity" evidence="3">
    <location>
        <begin position="1"/>
        <end position="13"/>
    </location>
</feature>
<dbReference type="Proteomes" id="UP001152885">
    <property type="component" value="Unassembled WGS sequence"/>
</dbReference>
<reference evidence="5" key="1">
    <citation type="submission" date="2022-12" db="EMBL/GenBank/DDBJ databases">
        <authorList>
            <person name="Brejova B."/>
        </authorList>
    </citation>
    <scope>NUCLEOTIDE SEQUENCE</scope>
</reference>
<comment type="similarity">
    <text evidence="1">Belongs to the OCA5 family.</text>
</comment>
<comment type="caution">
    <text evidence="5">The sequence shown here is derived from an EMBL/GenBank/DDBJ whole genome shotgun (WGS) entry which is preliminary data.</text>
</comment>
<dbReference type="Pfam" id="PF00566">
    <property type="entry name" value="RabGAP-TBC"/>
    <property type="match status" value="1"/>
</dbReference>
<proteinExistence type="inferred from homology"/>
<dbReference type="SMART" id="SM00164">
    <property type="entry name" value="TBC"/>
    <property type="match status" value="1"/>
</dbReference>
<dbReference type="AlphaFoldDB" id="A0A9W4TYD5"/>
<sequence length="632" mass="75075">MQSRSSVKSNKSSGNMNLNANDQPSSSSQYVIKLNRTPSYLTPSQRLKLRKMNLNNSIAQFKFDETNINRNKMSYNNNNNNNNKKRGVIIDDKDEIIDDYVFNVPYSQELTSINQRDKFLFDNQSRTFSFSTNDSTRTNSIISHVSFNDSVSSIGFEDVSPITPNEHKFYKNLNHSNLTNQDFNKISKEAQELTVLFNKDEFSQIYEESFQKRKLLSNFKNLQLIKNNKVESNQHHTFTRPTWLPPKSVNEKSKHQQDADYILYNALYKENQLQQKRLIELNKNMKQRKHDISKWDSNLLKLTDKNQIDYDKLNEMIFTGVSPEIRNNVWWKINLLKHNKLFNESFCENYFDKFLIIQSKLKHLNYLNDNQENIEIIKHELNSIVLHFKLSSWVKIYNQVYKDLLNSYPDLNYFQDNQIMNKLIKTIISFIIYLQEQFPALNNEDDDCIFQYYFPGLIQIISIFYYNFKNTYKTFVSICQLYQYRLPNMILTYKLGPKETQSIIKDSLNSYIIYKFENLFKKHLNRLFVHFKIQNVSTYDYLPNLILSLGLNLFNFEISNHILDFILLSFNNDEIIVKIILNFIIKIQHKLYGSKNEILKNLLTINTNNDDSIFTYVNVGYEIEFINLLKNI</sequence>
<protein>
    <recommendedName>
        <fullName evidence="2">Oxidant-induced cell-cycle arrest protein 5</fullName>
    </recommendedName>
</protein>
<feature type="domain" description="Rab-GAP TBC" evidence="4">
    <location>
        <begin position="383"/>
        <end position="570"/>
    </location>
</feature>
<dbReference type="InterPro" id="IPR000195">
    <property type="entry name" value="Rab-GAP-TBC_dom"/>
</dbReference>
<gene>
    <name evidence="5" type="ORF">CANVERA_P4435</name>
</gene>
<feature type="compositionally biased region" description="Polar residues" evidence="3">
    <location>
        <begin position="14"/>
        <end position="29"/>
    </location>
</feature>
<dbReference type="PROSITE" id="PS50086">
    <property type="entry name" value="TBC_RABGAP"/>
    <property type="match status" value="1"/>
</dbReference>
<accession>A0A9W4TYD5</accession>
<keyword evidence="6" id="KW-1185">Reference proteome</keyword>
<dbReference type="InterPro" id="IPR035969">
    <property type="entry name" value="Rab-GAP_TBC_sf"/>
</dbReference>
<dbReference type="SUPFAM" id="SSF47923">
    <property type="entry name" value="Ypt/Rab-GAP domain of gyp1p"/>
    <property type="match status" value="2"/>
</dbReference>
<dbReference type="EMBL" id="CANTUO010000005">
    <property type="protein sequence ID" value="CAI5759923.1"/>
    <property type="molecule type" value="Genomic_DNA"/>
</dbReference>
<evidence type="ECO:0000313" key="5">
    <source>
        <dbReference type="EMBL" id="CAI5759923.1"/>
    </source>
</evidence>
<name>A0A9W4TYD5_9ASCO</name>
<dbReference type="OrthoDB" id="289721at2759"/>
<organism evidence="5 6">
    <name type="scientific">Candida verbasci</name>
    <dbReference type="NCBI Taxonomy" id="1227364"/>
    <lineage>
        <taxon>Eukaryota</taxon>
        <taxon>Fungi</taxon>
        <taxon>Dikarya</taxon>
        <taxon>Ascomycota</taxon>
        <taxon>Saccharomycotina</taxon>
        <taxon>Pichiomycetes</taxon>
        <taxon>Debaryomycetaceae</taxon>
        <taxon>Candida/Lodderomyces clade</taxon>
        <taxon>Candida</taxon>
    </lineage>
</organism>
<evidence type="ECO:0000313" key="6">
    <source>
        <dbReference type="Proteomes" id="UP001152885"/>
    </source>
</evidence>
<evidence type="ECO:0000256" key="2">
    <source>
        <dbReference type="ARBA" id="ARBA00019144"/>
    </source>
</evidence>
<evidence type="ECO:0000259" key="4">
    <source>
        <dbReference type="PROSITE" id="PS50086"/>
    </source>
</evidence>
<dbReference type="Gene3D" id="1.10.472.80">
    <property type="entry name" value="Ypt/Rab-GAP domain of gyp1p, domain 3"/>
    <property type="match status" value="1"/>
</dbReference>
<evidence type="ECO:0000256" key="1">
    <source>
        <dbReference type="ARBA" id="ARBA00005521"/>
    </source>
</evidence>
<evidence type="ECO:0000256" key="3">
    <source>
        <dbReference type="SAM" id="MobiDB-lite"/>
    </source>
</evidence>
<feature type="region of interest" description="Disordered" evidence="3">
    <location>
        <begin position="1"/>
        <end position="29"/>
    </location>
</feature>